<dbReference type="Proteomes" id="UP000276215">
    <property type="component" value="Unassembled WGS sequence"/>
</dbReference>
<protein>
    <submittedName>
        <fullName evidence="3">DDE-domain-containing protein</fullName>
    </submittedName>
</protein>
<gene>
    <name evidence="3" type="ORF">L873DRAFT_1766178</name>
</gene>
<evidence type="ECO:0000259" key="2">
    <source>
        <dbReference type="Pfam" id="PF03184"/>
    </source>
</evidence>
<dbReference type="AlphaFoldDB" id="A0A3N4JSN2"/>
<keyword evidence="1" id="KW-0175">Coiled coil</keyword>
<evidence type="ECO:0000313" key="3">
    <source>
        <dbReference type="EMBL" id="RPB00258.1"/>
    </source>
</evidence>
<sequence length="308" mass="35640">MIIFKVKDFREEWFEGVPNVPQNLLFGKSPNGWTDRKISLRWLEANFGPSSITADKAGARYRILLFNGHNSHVNISFLECCINNKVIPICLPPHTSHHLQPLDVSVFSAYKHAYHTELQERFESHDRGVGKHNFYQIISKVWPIALTPENIRSGFRYAGIIPSDGTIILDQLRNEQNAKDERISHNNTTISPTRKLSDLEISEVFNIHTPQKPHQLTNQVNTILQDMPPSSPSNWRRCPLMKRIIHCAEREMVDNSMKQQRIESLENELHDLCNKKKQSRKIIPDHGASFLSRDEIVEFFEQQEAEKS</sequence>
<organism evidence="3 4">
    <name type="scientific">Choiromyces venosus 120613-1</name>
    <dbReference type="NCBI Taxonomy" id="1336337"/>
    <lineage>
        <taxon>Eukaryota</taxon>
        <taxon>Fungi</taxon>
        <taxon>Dikarya</taxon>
        <taxon>Ascomycota</taxon>
        <taxon>Pezizomycotina</taxon>
        <taxon>Pezizomycetes</taxon>
        <taxon>Pezizales</taxon>
        <taxon>Tuberaceae</taxon>
        <taxon>Choiromyces</taxon>
    </lineage>
</organism>
<proteinExistence type="predicted"/>
<feature type="coiled-coil region" evidence="1">
    <location>
        <begin position="248"/>
        <end position="282"/>
    </location>
</feature>
<dbReference type="GO" id="GO:0005634">
    <property type="term" value="C:nucleus"/>
    <property type="evidence" value="ECO:0007669"/>
    <property type="project" value="TreeGrafter"/>
</dbReference>
<keyword evidence="4" id="KW-1185">Reference proteome</keyword>
<dbReference type="PANTHER" id="PTHR19303:SF74">
    <property type="entry name" value="POGO TRANSPOSABLE ELEMENT WITH KRAB DOMAIN"/>
    <property type="match status" value="1"/>
</dbReference>
<dbReference type="OrthoDB" id="5425890at2759"/>
<reference evidence="3 4" key="1">
    <citation type="journal article" date="2018" name="Nat. Ecol. Evol.">
        <title>Pezizomycetes genomes reveal the molecular basis of ectomycorrhizal truffle lifestyle.</title>
        <authorList>
            <person name="Murat C."/>
            <person name="Payen T."/>
            <person name="Noel B."/>
            <person name="Kuo A."/>
            <person name="Morin E."/>
            <person name="Chen J."/>
            <person name="Kohler A."/>
            <person name="Krizsan K."/>
            <person name="Balestrini R."/>
            <person name="Da Silva C."/>
            <person name="Montanini B."/>
            <person name="Hainaut M."/>
            <person name="Levati E."/>
            <person name="Barry K.W."/>
            <person name="Belfiori B."/>
            <person name="Cichocki N."/>
            <person name="Clum A."/>
            <person name="Dockter R.B."/>
            <person name="Fauchery L."/>
            <person name="Guy J."/>
            <person name="Iotti M."/>
            <person name="Le Tacon F."/>
            <person name="Lindquist E.A."/>
            <person name="Lipzen A."/>
            <person name="Malagnac F."/>
            <person name="Mello A."/>
            <person name="Molinier V."/>
            <person name="Miyauchi S."/>
            <person name="Poulain J."/>
            <person name="Riccioni C."/>
            <person name="Rubini A."/>
            <person name="Sitrit Y."/>
            <person name="Splivallo R."/>
            <person name="Traeger S."/>
            <person name="Wang M."/>
            <person name="Zifcakova L."/>
            <person name="Wipf D."/>
            <person name="Zambonelli A."/>
            <person name="Paolocci F."/>
            <person name="Nowrousian M."/>
            <person name="Ottonello S."/>
            <person name="Baldrian P."/>
            <person name="Spatafora J.W."/>
            <person name="Henrissat B."/>
            <person name="Nagy L.G."/>
            <person name="Aury J.M."/>
            <person name="Wincker P."/>
            <person name="Grigoriev I.V."/>
            <person name="Bonfante P."/>
            <person name="Martin F.M."/>
        </authorList>
    </citation>
    <scope>NUCLEOTIDE SEQUENCE [LARGE SCALE GENOMIC DNA]</scope>
    <source>
        <strain evidence="3 4">120613-1</strain>
    </source>
</reference>
<dbReference type="InterPro" id="IPR004875">
    <property type="entry name" value="DDE_SF_endonuclease_dom"/>
</dbReference>
<accession>A0A3N4JSN2</accession>
<dbReference type="Pfam" id="PF03184">
    <property type="entry name" value="DDE_1"/>
    <property type="match status" value="1"/>
</dbReference>
<dbReference type="GO" id="GO:0003677">
    <property type="term" value="F:DNA binding"/>
    <property type="evidence" value="ECO:0007669"/>
    <property type="project" value="TreeGrafter"/>
</dbReference>
<dbReference type="STRING" id="1336337.A0A3N4JSN2"/>
<name>A0A3N4JSN2_9PEZI</name>
<dbReference type="InterPro" id="IPR050863">
    <property type="entry name" value="CenT-Element_Derived"/>
</dbReference>
<evidence type="ECO:0000256" key="1">
    <source>
        <dbReference type="SAM" id="Coils"/>
    </source>
</evidence>
<feature type="domain" description="DDE-1" evidence="2">
    <location>
        <begin position="1"/>
        <end position="155"/>
    </location>
</feature>
<evidence type="ECO:0000313" key="4">
    <source>
        <dbReference type="Proteomes" id="UP000276215"/>
    </source>
</evidence>
<dbReference type="EMBL" id="ML120381">
    <property type="protein sequence ID" value="RPB00258.1"/>
    <property type="molecule type" value="Genomic_DNA"/>
</dbReference>
<dbReference type="PANTHER" id="PTHR19303">
    <property type="entry name" value="TRANSPOSON"/>
    <property type="match status" value="1"/>
</dbReference>